<reference evidence="3" key="2">
    <citation type="submission" date="2023-05" db="EMBL/GenBank/DDBJ databases">
        <authorList>
            <consortium name="Lawrence Berkeley National Laboratory"/>
            <person name="Steindorff A."/>
            <person name="Hensen N."/>
            <person name="Bonometti L."/>
            <person name="Westerberg I."/>
            <person name="Brannstrom I.O."/>
            <person name="Guillou S."/>
            <person name="Cros-Aarteil S."/>
            <person name="Calhoun S."/>
            <person name="Haridas S."/>
            <person name="Kuo A."/>
            <person name="Mondo S."/>
            <person name="Pangilinan J."/>
            <person name="Riley R."/>
            <person name="Labutti K."/>
            <person name="Andreopoulos B."/>
            <person name="Lipzen A."/>
            <person name="Chen C."/>
            <person name="Yanf M."/>
            <person name="Daum C."/>
            <person name="Ng V."/>
            <person name="Clum A."/>
            <person name="Ohm R."/>
            <person name="Martin F."/>
            <person name="Silar P."/>
            <person name="Natvig D."/>
            <person name="Lalanne C."/>
            <person name="Gautier V."/>
            <person name="Ament-Velasquez S.L."/>
            <person name="Kruys A."/>
            <person name="Hutchinson M.I."/>
            <person name="Powell A.J."/>
            <person name="Barry K."/>
            <person name="Miller A.N."/>
            <person name="Grigoriev I.V."/>
            <person name="Debuchy R."/>
            <person name="Gladieux P."/>
            <person name="Thoren M.H."/>
            <person name="Johannesson H."/>
        </authorList>
    </citation>
    <scope>NUCLEOTIDE SEQUENCE</scope>
    <source>
        <strain evidence="3">PSN293</strain>
    </source>
</reference>
<comment type="caution">
    <text evidence="3">The sequence shown here is derived from an EMBL/GenBank/DDBJ whole genome shotgun (WGS) entry which is preliminary data.</text>
</comment>
<feature type="compositionally biased region" description="Basic and acidic residues" evidence="1">
    <location>
        <begin position="209"/>
        <end position="223"/>
    </location>
</feature>
<sequence length="237" mass="26289">MNSTRITKEIALAGIVYLLRLVQLTTLSITCFGGCYLIWMHNHHYCAYWACSGTSREGFATVPLGEVVFVTCCVLQSLEWIYYTSLSLIKLSQGKRIDSATEFCCTWTTLFLFTIGLGWFTSIKDVRATWPYCEEVGVTRFGNYYPVETNMCIVTQSAVTTGLINWIASALLAVLATWEIRKDLMMGRIKLPLGARSGEESDAPGYQRLADEAGREAGRHEDGDGISIMGVESADSV</sequence>
<keyword evidence="2" id="KW-0472">Membrane</keyword>
<feature type="transmembrane region" description="Helical" evidence="2">
    <location>
        <begin position="163"/>
        <end position="180"/>
    </location>
</feature>
<keyword evidence="2" id="KW-1133">Transmembrane helix</keyword>
<feature type="transmembrane region" description="Helical" evidence="2">
    <location>
        <begin position="103"/>
        <end position="121"/>
    </location>
</feature>
<feature type="transmembrane region" description="Helical" evidence="2">
    <location>
        <begin position="12"/>
        <end position="39"/>
    </location>
</feature>
<evidence type="ECO:0000256" key="1">
    <source>
        <dbReference type="SAM" id="MobiDB-lite"/>
    </source>
</evidence>
<dbReference type="Proteomes" id="UP001301769">
    <property type="component" value="Unassembled WGS sequence"/>
</dbReference>
<dbReference type="EMBL" id="MU858076">
    <property type="protein sequence ID" value="KAK4215793.1"/>
    <property type="molecule type" value="Genomic_DNA"/>
</dbReference>
<gene>
    <name evidence="3" type="ORF">QBC37DRAFT_117393</name>
</gene>
<organism evidence="3 4">
    <name type="scientific">Rhypophila decipiens</name>
    <dbReference type="NCBI Taxonomy" id="261697"/>
    <lineage>
        <taxon>Eukaryota</taxon>
        <taxon>Fungi</taxon>
        <taxon>Dikarya</taxon>
        <taxon>Ascomycota</taxon>
        <taxon>Pezizomycotina</taxon>
        <taxon>Sordariomycetes</taxon>
        <taxon>Sordariomycetidae</taxon>
        <taxon>Sordariales</taxon>
        <taxon>Naviculisporaceae</taxon>
        <taxon>Rhypophila</taxon>
    </lineage>
</organism>
<evidence type="ECO:0000256" key="2">
    <source>
        <dbReference type="SAM" id="Phobius"/>
    </source>
</evidence>
<feature type="region of interest" description="Disordered" evidence="1">
    <location>
        <begin position="196"/>
        <end position="237"/>
    </location>
</feature>
<evidence type="ECO:0008006" key="5">
    <source>
        <dbReference type="Google" id="ProtNLM"/>
    </source>
</evidence>
<proteinExistence type="predicted"/>
<accession>A0AAN6YAN6</accession>
<evidence type="ECO:0000313" key="4">
    <source>
        <dbReference type="Proteomes" id="UP001301769"/>
    </source>
</evidence>
<evidence type="ECO:0000313" key="3">
    <source>
        <dbReference type="EMBL" id="KAK4215793.1"/>
    </source>
</evidence>
<feature type="transmembrane region" description="Helical" evidence="2">
    <location>
        <begin position="59"/>
        <end position="82"/>
    </location>
</feature>
<reference evidence="3" key="1">
    <citation type="journal article" date="2023" name="Mol. Phylogenet. Evol.">
        <title>Genome-scale phylogeny and comparative genomics of the fungal order Sordariales.</title>
        <authorList>
            <person name="Hensen N."/>
            <person name="Bonometti L."/>
            <person name="Westerberg I."/>
            <person name="Brannstrom I.O."/>
            <person name="Guillou S."/>
            <person name="Cros-Aarteil S."/>
            <person name="Calhoun S."/>
            <person name="Haridas S."/>
            <person name="Kuo A."/>
            <person name="Mondo S."/>
            <person name="Pangilinan J."/>
            <person name="Riley R."/>
            <person name="LaButti K."/>
            <person name="Andreopoulos B."/>
            <person name="Lipzen A."/>
            <person name="Chen C."/>
            <person name="Yan M."/>
            <person name="Daum C."/>
            <person name="Ng V."/>
            <person name="Clum A."/>
            <person name="Steindorff A."/>
            <person name="Ohm R.A."/>
            <person name="Martin F."/>
            <person name="Silar P."/>
            <person name="Natvig D.O."/>
            <person name="Lalanne C."/>
            <person name="Gautier V."/>
            <person name="Ament-Velasquez S.L."/>
            <person name="Kruys A."/>
            <person name="Hutchinson M.I."/>
            <person name="Powell A.J."/>
            <person name="Barry K."/>
            <person name="Miller A.N."/>
            <person name="Grigoriev I.V."/>
            <person name="Debuchy R."/>
            <person name="Gladieux P."/>
            <person name="Hiltunen Thoren M."/>
            <person name="Johannesson H."/>
        </authorList>
    </citation>
    <scope>NUCLEOTIDE SEQUENCE</scope>
    <source>
        <strain evidence="3">PSN293</strain>
    </source>
</reference>
<name>A0AAN6YAN6_9PEZI</name>
<keyword evidence="2" id="KW-0812">Transmembrane</keyword>
<protein>
    <recommendedName>
        <fullName evidence="5">Transmembrane protein</fullName>
    </recommendedName>
</protein>
<dbReference type="AlphaFoldDB" id="A0AAN6YAN6"/>
<keyword evidence="4" id="KW-1185">Reference proteome</keyword>